<dbReference type="PANTHER" id="PTHR44119">
    <property type="entry name" value="MAGNESIUM-CHELATASE SUBUNIT CHLH, CHLOROPLASTIC"/>
    <property type="match status" value="1"/>
</dbReference>
<organism evidence="4 5">
    <name type="scientific">Methylopila jiangsuensis</name>
    <dbReference type="NCBI Taxonomy" id="586230"/>
    <lineage>
        <taxon>Bacteria</taxon>
        <taxon>Pseudomonadati</taxon>
        <taxon>Pseudomonadota</taxon>
        <taxon>Alphaproteobacteria</taxon>
        <taxon>Hyphomicrobiales</taxon>
        <taxon>Methylopilaceae</taxon>
        <taxon>Methylopila</taxon>
    </lineage>
</organism>
<proteinExistence type="predicted"/>
<evidence type="ECO:0000313" key="5">
    <source>
        <dbReference type="Proteomes" id="UP001143364"/>
    </source>
</evidence>
<evidence type="ECO:0000259" key="3">
    <source>
        <dbReference type="Pfam" id="PF02514"/>
    </source>
</evidence>
<dbReference type="Pfam" id="PF02514">
    <property type="entry name" value="CobN-Mg_chel"/>
    <property type="match status" value="1"/>
</dbReference>
<comment type="caution">
    <text evidence="4">The sequence shown here is derived from an EMBL/GenBank/DDBJ whole genome shotgun (WGS) entry which is preliminary data.</text>
</comment>
<dbReference type="NCBIfam" id="TIGR02257">
    <property type="entry name" value="cobalto_cobN"/>
    <property type="match status" value="1"/>
</dbReference>
<reference evidence="4" key="2">
    <citation type="submission" date="2023-01" db="EMBL/GenBank/DDBJ databases">
        <authorList>
            <person name="Sun Q."/>
            <person name="Evtushenko L."/>
        </authorList>
    </citation>
    <scope>NUCLEOTIDE SEQUENCE</scope>
    <source>
        <strain evidence="4">VKM B-2555</strain>
    </source>
</reference>
<accession>A0A9W6JE21</accession>
<dbReference type="EMBL" id="BSFK01000005">
    <property type="protein sequence ID" value="GLK75277.1"/>
    <property type="molecule type" value="Genomic_DNA"/>
</dbReference>
<protein>
    <recommendedName>
        <fullName evidence="1">Cobaltochelatase subunit CobN</fullName>
        <ecNumber evidence="1">6.6.1.2</ecNumber>
    </recommendedName>
</protein>
<dbReference type="GO" id="GO:0051116">
    <property type="term" value="F:cobaltochelatase activity"/>
    <property type="evidence" value="ECO:0007669"/>
    <property type="project" value="UniProtKB-UniRule"/>
</dbReference>
<dbReference type="GO" id="GO:0009236">
    <property type="term" value="P:cobalamin biosynthetic process"/>
    <property type="evidence" value="ECO:0007669"/>
    <property type="project" value="UniProtKB-UniRule"/>
</dbReference>
<feature type="compositionally biased region" description="Basic and acidic residues" evidence="2">
    <location>
        <begin position="1278"/>
        <end position="1295"/>
    </location>
</feature>
<name>A0A9W6JE21_9HYPH</name>
<evidence type="ECO:0000313" key="4">
    <source>
        <dbReference type="EMBL" id="GLK75277.1"/>
    </source>
</evidence>
<dbReference type="CDD" id="cd10150">
    <property type="entry name" value="CobN_like"/>
    <property type="match status" value="1"/>
</dbReference>
<feature type="domain" description="CobN/magnesium chelatase" evidence="3">
    <location>
        <begin position="139"/>
        <end position="1256"/>
    </location>
</feature>
<dbReference type="EC" id="6.6.1.2" evidence="1"/>
<evidence type="ECO:0000256" key="2">
    <source>
        <dbReference type="SAM" id="MobiDB-lite"/>
    </source>
</evidence>
<dbReference type="PANTHER" id="PTHR44119:SF4">
    <property type="entry name" value="AEROBIC COBALTOCHELATASE SUBUNIT COBN"/>
    <property type="match status" value="1"/>
</dbReference>
<feature type="region of interest" description="Disordered" evidence="2">
    <location>
        <begin position="1261"/>
        <end position="1312"/>
    </location>
</feature>
<dbReference type="InterPro" id="IPR011953">
    <property type="entry name" value="Cobalto_CobN"/>
</dbReference>
<dbReference type="InterPro" id="IPR003672">
    <property type="entry name" value="CobN/Mg_chltase"/>
</dbReference>
<dbReference type="Proteomes" id="UP001143364">
    <property type="component" value="Unassembled WGS sequence"/>
</dbReference>
<keyword evidence="5" id="KW-1185">Reference proteome</keyword>
<dbReference type="RefSeq" id="WP_271203239.1">
    <property type="nucleotide sequence ID" value="NZ_BSFK01000005.1"/>
</dbReference>
<reference evidence="4" key="1">
    <citation type="journal article" date="2014" name="Int. J. Syst. Evol. Microbiol.">
        <title>Complete genome sequence of Corynebacterium casei LMG S-19264T (=DSM 44701T), isolated from a smear-ripened cheese.</title>
        <authorList>
            <consortium name="US DOE Joint Genome Institute (JGI-PGF)"/>
            <person name="Walter F."/>
            <person name="Albersmeier A."/>
            <person name="Kalinowski J."/>
            <person name="Ruckert C."/>
        </authorList>
    </citation>
    <scope>NUCLEOTIDE SEQUENCE</scope>
    <source>
        <strain evidence="4">VKM B-2555</strain>
    </source>
</reference>
<gene>
    <name evidence="4" type="primary">cobN</name>
    <name evidence="4" type="ORF">GCM10008171_05310</name>
</gene>
<evidence type="ECO:0000256" key="1">
    <source>
        <dbReference type="NCBIfam" id="TIGR02257"/>
    </source>
</evidence>
<sequence>MHLLKAQGQPIGDGTEAVDLDLSPADVVIVSAADTEIAGLARAHAALDAGAPTLRLASLLKLRHNMSVDLFLEKTVARSKLVALRLLGGAAYWPYGVEEAVRIAKRHGVKLAVMPGCHNADPELIARSTVPPAEAETLWRLLSEGGPDNLAAALRTCARWLEGAPADAAPIPTPPAGLYYPGLTAPDLDAVRARWPDGAAAAPIVFYRAQFQAGDVAAIDALVDALAQRGLGPLPIFVSSLKEAAAADFVRQTFAAARPAVVLNATAFAVSKPGAAWAGSPLDSADAPVLQVALAGMDRATWEASPRGLGARDLAMTVALPEIDGRIFTRAIGFKTAGRFDPATETEIVAFEAAEDRVAFVADLAANWAALRATPREKRKVALILANYPTGTARLANGVGLDTPESAAVLLGALRDAGYRTDSAPDSGAEVVAEMTAALTSPTAPDGAAAHLPLADYAAFLAALPAAVREKIVARWGAPEADPGFDARAGGFRLAARAYGNVVLGVQPSRGFDLDPKAAHHDPDLPPPHGHLAFYVWLRKAFGVQAVVHVGKHGNLEWLPGKALALSAECGPEVALGPLPHVYPFIVNDPGEGAAAKRRASAVIVDHLTPPLARAEGTAALREVETLVDEYAEAQGLDPRRAATLGKEILARAASLGLDRDCGFSIADDPDDALTKLDAFLCEVKELQVRNGLHVFGRSPVGAKRAELLAALVRSPRGPRPEDASLTRALAADLNLDGFDPLNADLAARWDGPRPAALAEVSADPWRTAGDTLERLELLALRLVQAAAETLQPSCPAKPGIHDFLARSPSPAEVVDARDRLGHDGVGLSAYPAASAVLRELREVVAPRVDASGAAEIDGFLRALDGRFVAPGPSGAPTRARLDALPTGRNFFALDPRSAPTEAAWRLGRAAADTLCRRHYQDHGEWPKRLALSAWGTANMRTGGDDIAQALALLGVAPQWEAGSSRVVGLVPLTLAELKRPRVDVLFRISGFFRDAFPFQIDLIDEAVRLVGALPEDDESNPVAARLKAEAEAGRAGHSVFGARPGAYGTGLAPLLDQGAWETRDDLGRAYLAASGFAYAQGVEGAPDRAALEAMARNVDGVVQTQDAREFDLLDSDDVHEFAGGLSAAIEALRGSAPALYHLDTSRMETPVVRTLKDEIALVMRARATNPKWIAAMREHGHKGAAEMLATVTNLAGFAATTDAVGSHQFDALYDAYLGDEATRGFIAEANPAALAAMARAFLDAERRGFWRPTRNSARGELESLADAPAHLSPAGRGRPEGPGEGEPPHPETAHPPHPLGFASRPLPAGER</sequence>